<dbReference type="Gene3D" id="2.60.40.2080">
    <property type="match status" value="3"/>
</dbReference>
<dbReference type="GO" id="GO:0007155">
    <property type="term" value="P:cell adhesion"/>
    <property type="evidence" value="ECO:0007669"/>
    <property type="project" value="InterPro"/>
</dbReference>
<accession>A0A9P3L7K1</accession>
<proteinExistence type="predicted"/>
<feature type="compositionally biased region" description="Basic and acidic residues" evidence="1">
    <location>
        <begin position="1"/>
        <end position="15"/>
    </location>
</feature>
<evidence type="ECO:0000313" key="4">
    <source>
        <dbReference type="Proteomes" id="UP000703269"/>
    </source>
</evidence>
<dbReference type="SUPFAM" id="SSF141086">
    <property type="entry name" value="Agglutinin HPA-like"/>
    <property type="match status" value="2"/>
</dbReference>
<dbReference type="OrthoDB" id="2766819at2759"/>
<comment type="caution">
    <text evidence="3">The sequence shown here is derived from an EMBL/GenBank/DDBJ whole genome shotgun (WGS) entry which is preliminary data.</text>
</comment>
<dbReference type="Pfam" id="PF09458">
    <property type="entry name" value="H_lectin"/>
    <property type="match status" value="3"/>
</dbReference>
<evidence type="ECO:0000256" key="1">
    <source>
        <dbReference type="SAM" id="MobiDB-lite"/>
    </source>
</evidence>
<name>A0A9P3L7K1_9APHY</name>
<dbReference type="InterPro" id="IPR037221">
    <property type="entry name" value="H-type_lectin_dom_sf"/>
</dbReference>
<protein>
    <submittedName>
        <fullName evidence="3">H-type lectin domain-containing protein</fullName>
    </submittedName>
</protein>
<feature type="compositionally biased region" description="Polar residues" evidence="1">
    <location>
        <begin position="16"/>
        <end position="27"/>
    </location>
</feature>
<evidence type="ECO:0000313" key="3">
    <source>
        <dbReference type="EMBL" id="GJE84073.1"/>
    </source>
</evidence>
<sequence length="333" mass="36747">MRVVDTHSEDPKEDTQQSSATQVEDMSYTDASVNTPDNVLPVAIKPKLAFDHGGFRAKDVRSNDDRGHVVIGEARFKTPSCYTRAVLLGLTELDLNILRIKAEVRSVADDRAMVNLTTWADTTHYGSGCSWLSLPLDDDDIQWGRYHTTEPHPTSPPEQKTSRRITFERPYAAPPRVAVWLDAVDSGGAGRVARVKVYADTVSCEGFALHLDAWHDSQLRSAGATWLAHSAGRTDVRSGAFEIKDIRPASAPRHRNRGRVSWGPPAMACPPRVFTALCMLDFNTSKNIRLVMSTDEVTTTGMCWTLQSWDDTVLYQAGAVFIALEGDEESVSA</sequence>
<organism evidence="3 4">
    <name type="scientific">Phanerochaete sordida</name>
    <dbReference type="NCBI Taxonomy" id="48140"/>
    <lineage>
        <taxon>Eukaryota</taxon>
        <taxon>Fungi</taxon>
        <taxon>Dikarya</taxon>
        <taxon>Basidiomycota</taxon>
        <taxon>Agaricomycotina</taxon>
        <taxon>Agaricomycetes</taxon>
        <taxon>Polyporales</taxon>
        <taxon>Phanerochaetaceae</taxon>
        <taxon>Phanerochaete</taxon>
    </lineage>
</organism>
<feature type="region of interest" description="Disordered" evidence="1">
    <location>
        <begin position="1"/>
        <end position="27"/>
    </location>
</feature>
<gene>
    <name evidence="3" type="ORF">PsYK624_001480</name>
</gene>
<feature type="domain" description="H-type lectin" evidence="2">
    <location>
        <begin position="163"/>
        <end position="229"/>
    </location>
</feature>
<dbReference type="InterPro" id="IPR019019">
    <property type="entry name" value="H-type_lectin_domain"/>
</dbReference>
<feature type="domain" description="H-type lectin" evidence="2">
    <location>
        <begin position="270"/>
        <end position="323"/>
    </location>
</feature>
<keyword evidence="4" id="KW-1185">Reference proteome</keyword>
<reference evidence="3 4" key="1">
    <citation type="submission" date="2021-08" db="EMBL/GenBank/DDBJ databases">
        <title>Draft Genome Sequence of Phanerochaete sordida strain YK-624.</title>
        <authorList>
            <person name="Mori T."/>
            <person name="Dohra H."/>
            <person name="Suzuki T."/>
            <person name="Kawagishi H."/>
            <person name="Hirai H."/>
        </authorList>
    </citation>
    <scope>NUCLEOTIDE SEQUENCE [LARGE SCALE GENOMIC DNA]</scope>
    <source>
        <strain evidence="3 4">YK-624</strain>
    </source>
</reference>
<dbReference type="GO" id="GO:0030246">
    <property type="term" value="F:carbohydrate binding"/>
    <property type="evidence" value="ECO:0007669"/>
    <property type="project" value="InterPro"/>
</dbReference>
<dbReference type="EMBL" id="BPQB01000001">
    <property type="protein sequence ID" value="GJE84073.1"/>
    <property type="molecule type" value="Genomic_DNA"/>
</dbReference>
<feature type="domain" description="H-type lectin" evidence="2">
    <location>
        <begin position="86"/>
        <end position="132"/>
    </location>
</feature>
<dbReference type="AlphaFoldDB" id="A0A9P3L7K1"/>
<dbReference type="Proteomes" id="UP000703269">
    <property type="component" value="Unassembled WGS sequence"/>
</dbReference>
<evidence type="ECO:0000259" key="2">
    <source>
        <dbReference type="Pfam" id="PF09458"/>
    </source>
</evidence>